<keyword evidence="5" id="KW-0732">Signal</keyword>
<dbReference type="Gene3D" id="3.50.30.30">
    <property type="match status" value="1"/>
</dbReference>
<dbReference type="PRINTS" id="PR00723">
    <property type="entry name" value="SUBTILISIN"/>
</dbReference>
<dbReference type="SUPFAM" id="SSF52025">
    <property type="entry name" value="PA domain"/>
    <property type="match status" value="1"/>
</dbReference>
<accession>A0A6J7QVJ1</accession>
<keyword evidence="3" id="KW-0964">Secreted</keyword>
<evidence type="ECO:0000256" key="4">
    <source>
        <dbReference type="ARBA" id="ARBA00022670"/>
    </source>
</evidence>
<comment type="similarity">
    <text evidence="1">Belongs to the peptidase S8 family.</text>
</comment>
<name>A0A6J7QVJ1_9ZZZZ</name>
<reference evidence="10" key="1">
    <citation type="submission" date="2020-05" db="EMBL/GenBank/DDBJ databases">
        <authorList>
            <person name="Chiriac C."/>
            <person name="Salcher M."/>
            <person name="Ghai R."/>
            <person name="Kavagutti S V."/>
        </authorList>
    </citation>
    <scope>NUCLEOTIDE SEQUENCE</scope>
</reference>
<evidence type="ECO:0000256" key="3">
    <source>
        <dbReference type="ARBA" id="ARBA00022525"/>
    </source>
</evidence>
<evidence type="ECO:0000256" key="2">
    <source>
        <dbReference type="ARBA" id="ARBA00022512"/>
    </source>
</evidence>
<evidence type="ECO:0000256" key="5">
    <source>
        <dbReference type="ARBA" id="ARBA00022729"/>
    </source>
</evidence>
<organism evidence="10">
    <name type="scientific">freshwater metagenome</name>
    <dbReference type="NCBI Taxonomy" id="449393"/>
    <lineage>
        <taxon>unclassified sequences</taxon>
        <taxon>metagenomes</taxon>
        <taxon>ecological metagenomes</taxon>
    </lineage>
</organism>
<evidence type="ECO:0000259" key="8">
    <source>
        <dbReference type="Pfam" id="PF00082"/>
    </source>
</evidence>
<dbReference type="Gene3D" id="3.40.50.200">
    <property type="entry name" value="Peptidase S8/S53 domain"/>
    <property type="match status" value="1"/>
</dbReference>
<keyword evidence="7" id="KW-0720">Serine protease</keyword>
<dbReference type="InterPro" id="IPR015500">
    <property type="entry name" value="Peptidase_S8_subtilisin-rel"/>
</dbReference>
<sequence>MSTSSIDTLAALPGVLSVQRVTTYKPDTSKPNNGRSNNYTGASAAWQSLGATGAGVKVAILDTGVDYGHADFGGAGTVEVFDTNDTTVINEDPAHLFPTAKVVAGYDFVGDDYDANSIDPAHTTPVPDPDPLDCEGHGSHVAGTAAGHGVTAGGATYSGQYTQTDVNNANLAIAPGSAPQALLMAYRIFGCEGSVDDTVIIAAIDRAVADGAQVINMSLGSPYGRAAEASSKAIANAVKAGTTVVASAGNEGGSPYMVGGPSTTPAALSVAAADVIADFPGATLTHDTTSLQLQVSNGVSPLPATGTLLVLSDGSGGIGDGCLESDYAGAVGKIVVAKRGGDCARIDRAGFGQTAGAAGVILVNNTTAYPPYEGTIADVTIPFFGALEADGATLLDDLNGLTVDFASNTLPNPGYKAPASFTSSGPRSGDAGAKPDVIAPGVSLVSAASGTGFGSLTASGTSMSSPHTAGIVALVRGAHPGWTAQQAKDAVANTASSDPSLIAGDLRSIGNGMVQPLAAINAQILLQADKKGQTGLSFGVREGDSLNAKARIQVINTGIAPTSVALAATAEAGVTLTVSPSSITARPGVTEVEVTIAMTKGTVSALPSAGDVAIPLLSGRITATASGVSPVSMPVQVVQHGRSKIESSYQSSRHSSTITVRNRGAHTGIADTYEWLVGDERDRKAAFDLRALGAQSFDATGISDVPNDRLIVMALNGYQQFWNAAENEYDIYLDTTGDAKPEYVVVATDYGLLTSGDPDGALGVFVVDLNTMDVSVFEGFAPVDGSTIVLPMFASSLGLSSAHPVATIRQVDTYSLTGHGVDESVGGLKATFNAYDPQRSSGDYVTLNPGDGVAIPVTSRKKARGEQNSKGWMVVTLDNRAGEAQASLISAGR</sequence>
<dbReference type="GO" id="GO:0006508">
    <property type="term" value="P:proteolysis"/>
    <property type="evidence" value="ECO:0007669"/>
    <property type="project" value="UniProtKB-KW"/>
</dbReference>
<proteinExistence type="inferred from homology"/>
<dbReference type="InterPro" id="IPR034213">
    <property type="entry name" value="S8_Vpr-like"/>
</dbReference>
<feature type="domain" description="Peptidase S8/S53" evidence="8">
    <location>
        <begin position="53"/>
        <end position="512"/>
    </location>
</feature>
<dbReference type="Pfam" id="PF00082">
    <property type="entry name" value="Peptidase_S8"/>
    <property type="match status" value="1"/>
</dbReference>
<dbReference type="CDD" id="cd07474">
    <property type="entry name" value="Peptidases_S8_subtilisin_Vpr-like"/>
    <property type="match status" value="1"/>
</dbReference>
<dbReference type="AlphaFoldDB" id="A0A6J7QVJ1"/>
<dbReference type="GO" id="GO:0004252">
    <property type="term" value="F:serine-type endopeptidase activity"/>
    <property type="evidence" value="ECO:0007669"/>
    <property type="project" value="InterPro"/>
</dbReference>
<dbReference type="InterPro" id="IPR036852">
    <property type="entry name" value="Peptidase_S8/S53_dom_sf"/>
</dbReference>
<dbReference type="InterPro" id="IPR023827">
    <property type="entry name" value="Peptidase_S8_Asp-AS"/>
</dbReference>
<keyword evidence="6" id="KW-0378">Hydrolase</keyword>
<gene>
    <name evidence="10" type="ORF">UFOPK3992_01752</name>
</gene>
<dbReference type="SUPFAM" id="SSF52743">
    <property type="entry name" value="Subtilisin-like"/>
    <property type="match status" value="1"/>
</dbReference>
<dbReference type="InterPro" id="IPR003137">
    <property type="entry name" value="PA_domain"/>
</dbReference>
<evidence type="ECO:0000313" key="10">
    <source>
        <dbReference type="EMBL" id="CAB5021758.1"/>
    </source>
</evidence>
<dbReference type="PROSITE" id="PS00137">
    <property type="entry name" value="SUBTILASE_HIS"/>
    <property type="match status" value="1"/>
</dbReference>
<dbReference type="PANTHER" id="PTHR43806">
    <property type="entry name" value="PEPTIDASE S8"/>
    <property type="match status" value="1"/>
</dbReference>
<dbReference type="InterPro" id="IPR000209">
    <property type="entry name" value="Peptidase_S8/S53_dom"/>
</dbReference>
<dbReference type="InterPro" id="IPR023828">
    <property type="entry name" value="Peptidase_S8_Ser-AS"/>
</dbReference>
<evidence type="ECO:0000256" key="7">
    <source>
        <dbReference type="ARBA" id="ARBA00022825"/>
    </source>
</evidence>
<dbReference type="PROSITE" id="PS00138">
    <property type="entry name" value="SUBTILASE_SER"/>
    <property type="match status" value="1"/>
</dbReference>
<keyword evidence="2" id="KW-0134">Cell wall</keyword>
<dbReference type="InterPro" id="IPR046450">
    <property type="entry name" value="PA_dom_sf"/>
</dbReference>
<dbReference type="InterPro" id="IPR022398">
    <property type="entry name" value="Peptidase_S8_His-AS"/>
</dbReference>
<evidence type="ECO:0000259" key="9">
    <source>
        <dbReference type="Pfam" id="PF02225"/>
    </source>
</evidence>
<dbReference type="Pfam" id="PF02225">
    <property type="entry name" value="PA"/>
    <property type="match status" value="1"/>
</dbReference>
<dbReference type="EMBL" id="CAFBOZ010000299">
    <property type="protein sequence ID" value="CAB5021758.1"/>
    <property type="molecule type" value="Genomic_DNA"/>
</dbReference>
<keyword evidence="4" id="KW-0645">Protease</keyword>
<dbReference type="InterPro" id="IPR050131">
    <property type="entry name" value="Peptidase_S8_subtilisin-like"/>
</dbReference>
<protein>
    <submittedName>
        <fullName evidence="10">Unannotated protein</fullName>
    </submittedName>
</protein>
<evidence type="ECO:0000256" key="6">
    <source>
        <dbReference type="ARBA" id="ARBA00022801"/>
    </source>
</evidence>
<dbReference type="PANTHER" id="PTHR43806:SF65">
    <property type="entry name" value="SERINE PROTEASE APRX"/>
    <property type="match status" value="1"/>
</dbReference>
<feature type="domain" description="PA" evidence="9">
    <location>
        <begin position="319"/>
        <end position="394"/>
    </location>
</feature>
<evidence type="ECO:0000256" key="1">
    <source>
        <dbReference type="ARBA" id="ARBA00011073"/>
    </source>
</evidence>
<dbReference type="PROSITE" id="PS51892">
    <property type="entry name" value="SUBTILASE"/>
    <property type="match status" value="1"/>
</dbReference>
<dbReference type="PROSITE" id="PS00136">
    <property type="entry name" value="SUBTILASE_ASP"/>
    <property type="match status" value="1"/>
</dbReference>